<accession>A0A0A9H4Z9</accession>
<organism evidence="1">
    <name type="scientific">Arundo donax</name>
    <name type="common">Giant reed</name>
    <name type="synonym">Donax arundinaceus</name>
    <dbReference type="NCBI Taxonomy" id="35708"/>
    <lineage>
        <taxon>Eukaryota</taxon>
        <taxon>Viridiplantae</taxon>
        <taxon>Streptophyta</taxon>
        <taxon>Embryophyta</taxon>
        <taxon>Tracheophyta</taxon>
        <taxon>Spermatophyta</taxon>
        <taxon>Magnoliopsida</taxon>
        <taxon>Liliopsida</taxon>
        <taxon>Poales</taxon>
        <taxon>Poaceae</taxon>
        <taxon>PACMAD clade</taxon>
        <taxon>Arundinoideae</taxon>
        <taxon>Arundineae</taxon>
        <taxon>Arundo</taxon>
    </lineage>
</organism>
<protein>
    <recommendedName>
        <fullName evidence="2">TTF-type domain-containing protein</fullName>
    </recommendedName>
</protein>
<dbReference type="AlphaFoldDB" id="A0A0A9H4Z9"/>
<sequence>MVTQKHIYSFFTKKRDEPIVEEQQPLIVAPLIELECRRQDEQQQADEQVVFQGIEFLERDPAKRPQIWEYPSNQQDEVRRAYLKLGPMQPKLQNYKASGPQGHQRRFQYRWFSEFSSWLEYLESSGCAYCLFCFIFRKT</sequence>
<evidence type="ECO:0008006" key="2">
    <source>
        <dbReference type="Google" id="ProtNLM"/>
    </source>
</evidence>
<dbReference type="EMBL" id="GBRH01166069">
    <property type="protein sequence ID" value="JAE31827.1"/>
    <property type="molecule type" value="Transcribed_RNA"/>
</dbReference>
<reference evidence="1" key="2">
    <citation type="journal article" date="2015" name="Data Brief">
        <title>Shoot transcriptome of the giant reed, Arundo donax.</title>
        <authorList>
            <person name="Barrero R.A."/>
            <person name="Guerrero F.D."/>
            <person name="Moolhuijzen P."/>
            <person name="Goolsby J.A."/>
            <person name="Tidwell J."/>
            <person name="Bellgard S.E."/>
            <person name="Bellgard M.I."/>
        </authorList>
    </citation>
    <scope>NUCLEOTIDE SEQUENCE</scope>
    <source>
        <tissue evidence="1">Shoot tissue taken approximately 20 cm above the soil surface</tissue>
    </source>
</reference>
<reference evidence="1" key="1">
    <citation type="submission" date="2014-09" db="EMBL/GenBank/DDBJ databases">
        <authorList>
            <person name="Magalhaes I.L.F."/>
            <person name="Oliveira U."/>
            <person name="Santos F.R."/>
            <person name="Vidigal T.H.D.A."/>
            <person name="Brescovit A.D."/>
            <person name="Santos A.J."/>
        </authorList>
    </citation>
    <scope>NUCLEOTIDE SEQUENCE</scope>
    <source>
        <tissue evidence="1">Shoot tissue taken approximately 20 cm above the soil surface</tissue>
    </source>
</reference>
<name>A0A0A9H4Z9_ARUDO</name>
<proteinExistence type="predicted"/>
<evidence type="ECO:0000313" key="1">
    <source>
        <dbReference type="EMBL" id="JAE31827.1"/>
    </source>
</evidence>